<keyword evidence="8" id="KW-1185">Reference proteome</keyword>
<evidence type="ECO:0000256" key="3">
    <source>
        <dbReference type="ARBA" id="ARBA00022729"/>
    </source>
</evidence>
<dbReference type="SUPFAM" id="SSF88713">
    <property type="entry name" value="Glycoside hydrolase/deacetylase"/>
    <property type="match status" value="1"/>
</dbReference>
<dbReference type="GO" id="GO:0005975">
    <property type="term" value="P:carbohydrate metabolic process"/>
    <property type="evidence" value="ECO:0007669"/>
    <property type="project" value="InterPro"/>
</dbReference>
<comment type="caution">
    <text evidence="7">The sequence shown here is derived from an EMBL/GenBank/DDBJ whole genome shotgun (WGS) entry which is preliminary data.</text>
</comment>
<feature type="domain" description="NodB homology" evidence="6">
    <location>
        <begin position="3"/>
        <end position="194"/>
    </location>
</feature>
<dbReference type="Proteomes" id="UP000749646">
    <property type="component" value="Unassembled WGS sequence"/>
</dbReference>
<accession>A0A9P6SVB0</accession>
<evidence type="ECO:0000256" key="4">
    <source>
        <dbReference type="ARBA" id="ARBA00022801"/>
    </source>
</evidence>
<proteinExistence type="predicted"/>
<dbReference type="InterPro" id="IPR002509">
    <property type="entry name" value="NODB_dom"/>
</dbReference>
<dbReference type="GO" id="GO:0016810">
    <property type="term" value="F:hydrolase activity, acting on carbon-nitrogen (but not peptide) bonds"/>
    <property type="evidence" value="ECO:0007669"/>
    <property type="project" value="InterPro"/>
</dbReference>
<dbReference type="GO" id="GO:0046872">
    <property type="term" value="F:metal ion binding"/>
    <property type="evidence" value="ECO:0007669"/>
    <property type="project" value="UniProtKB-KW"/>
</dbReference>
<gene>
    <name evidence="7" type="primary">CDA2_3</name>
    <name evidence="7" type="ORF">BGZ65_002294</name>
</gene>
<dbReference type="AlphaFoldDB" id="A0A9P6SVB0"/>
<dbReference type="Gene3D" id="3.20.20.370">
    <property type="entry name" value="Glycoside hydrolase/deacetylase"/>
    <property type="match status" value="1"/>
</dbReference>
<evidence type="ECO:0000313" key="8">
    <source>
        <dbReference type="Proteomes" id="UP000749646"/>
    </source>
</evidence>
<keyword evidence="5" id="KW-0119">Carbohydrate metabolism</keyword>
<keyword evidence="3" id="KW-0732">Signal</keyword>
<name>A0A9P6SVB0_9FUNG</name>
<dbReference type="PROSITE" id="PS51677">
    <property type="entry name" value="NODB"/>
    <property type="match status" value="1"/>
</dbReference>
<comment type="cofactor">
    <cofactor evidence="1">
        <name>Co(2+)</name>
        <dbReference type="ChEBI" id="CHEBI:48828"/>
    </cofactor>
</comment>
<dbReference type="PANTHER" id="PTHR46471">
    <property type="entry name" value="CHITIN DEACETYLASE"/>
    <property type="match status" value="1"/>
</dbReference>
<dbReference type="InterPro" id="IPR011330">
    <property type="entry name" value="Glyco_hydro/deAcase_b/a-brl"/>
</dbReference>
<evidence type="ECO:0000256" key="5">
    <source>
        <dbReference type="ARBA" id="ARBA00023277"/>
    </source>
</evidence>
<evidence type="ECO:0000256" key="1">
    <source>
        <dbReference type="ARBA" id="ARBA00001941"/>
    </source>
</evidence>
<protein>
    <submittedName>
        <fullName evidence="7">Chitin deacetylase</fullName>
    </submittedName>
</protein>
<dbReference type="OrthoDB" id="407355at2759"/>
<keyword evidence="4" id="KW-0378">Hydrolase</keyword>
<evidence type="ECO:0000313" key="7">
    <source>
        <dbReference type="EMBL" id="KAG0006886.1"/>
    </source>
</evidence>
<organism evidence="7 8">
    <name type="scientific">Modicella reniformis</name>
    <dbReference type="NCBI Taxonomy" id="1440133"/>
    <lineage>
        <taxon>Eukaryota</taxon>
        <taxon>Fungi</taxon>
        <taxon>Fungi incertae sedis</taxon>
        <taxon>Mucoromycota</taxon>
        <taxon>Mortierellomycotina</taxon>
        <taxon>Mortierellomycetes</taxon>
        <taxon>Mortierellales</taxon>
        <taxon>Mortierellaceae</taxon>
        <taxon>Modicella</taxon>
    </lineage>
</organism>
<sequence length="222" mass="24998">MPGVVAYTFDDGPGIYNDLLLSKLASKNVTATFFVLGSMIAANTDGLKKILDHGHQLASHTYTHRSLDDMSVGLMQQEMNATADIMFKYSGIRPRYMRAPEGRCEKTCLKVMADLGYVVTHWNVDTNDWRYKDEKNPQVAVNKSMKEVNEAIVKKSDPAKDSFIILQHEIHKFSVEYLVDAVVDAVQKKGYRFVSIEECIGKPAYMDGSVVPATSHKHTHYF</sequence>
<evidence type="ECO:0000256" key="2">
    <source>
        <dbReference type="ARBA" id="ARBA00022723"/>
    </source>
</evidence>
<dbReference type="Pfam" id="PF01522">
    <property type="entry name" value="Polysacc_deac_1"/>
    <property type="match status" value="1"/>
</dbReference>
<dbReference type="PANTHER" id="PTHR46471:SF2">
    <property type="entry name" value="CHITIN DEACETYLASE-RELATED"/>
    <property type="match status" value="1"/>
</dbReference>
<dbReference type="EMBL" id="JAAAHW010000041">
    <property type="protein sequence ID" value="KAG0006886.1"/>
    <property type="molecule type" value="Genomic_DNA"/>
</dbReference>
<keyword evidence="2" id="KW-0479">Metal-binding</keyword>
<reference evidence="7" key="1">
    <citation type="journal article" date="2020" name="Fungal Divers.">
        <title>Resolving the Mortierellaceae phylogeny through synthesis of multi-gene phylogenetics and phylogenomics.</title>
        <authorList>
            <person name="Vandepol N."/>
            <person name="Liber J."/>
            <person name="Desiro A."/>
            <person name="Na H."/>
            <person name="Kennedy M."/>
            <person name="Barry K."/>
            <person name="Grigoriev I.V."/>
            <person name="Miller A.N."/>
            <person name="O'Donnell K."/>
            <person name="Stajich J.E."/>
            <person name="Bonito G."/>
        </authorList>
    </citation>
    <scope>NUCLEOTIDE SEQUENCE</scope>
    <source>
        <strain evidence="7">MES-2147</strain>
    </source>
</reference>
<evidence type="ECO:0000259" key="6">
    <source>
        <dbReference type="PROSITE" id="PS51677"/>
    </source>
</evidence>